<dbReference type="InterPro" id="IPR001055">
    <property type="entry name" value="Adrenodoxin-like"/>
</dbReference>
<dbReference type="RefSeq" id="WP_277280335.1">
    <property type="nucleotide sequence ID" value="NZ_JAROCY010000026.1"/>
</dbReference>
<dbReference type="CDD" id="cd00207">
    <property type="entry name" value="fer2"/>
    <property type="match status" value="1"/>
</dbReference>
<evidence type="ECO:0000256" key="6">
    <source>
        <dbReference type="ARBA" id="ARBA00034078"/>
    </source>
</evidence>
<protein>
    <submittedName>
        <fullName evidence="8">2Fe-2S iron-sulfur cluster-binding protein</fullName>
    </submittedName>
</protein>
<feature type="domain" description="2Fe-2S ferredoxin-type" evidence="7">
    <location>
        <begin position="2"/>
        <end position="106"/>
    </location>
</feature>
<accession>A0ABT6CNI3</accession>
<dbReference type="InterPro" id="IPR012675">
    <property type="entry name" value="Beta-grasp_dom_sf"/>
</dbReference>
<organism evidence="8 9">
    <name type="scientific">Novosphingobium cyanobacteriorum</name>
    <dbReference type="NCBI Taxonomy" id="3024215"/>
    <lineage>
        <taxon>Bacteria</taxon>
        <taxon>Pseudomonadati</taxon>
        <taxon>Pseudomonadota</taxon>
        <taxon>Alphaproteobacteria</taxon>
        <taxon>Sphingomonadales</taxon>
        <taxon>Sphingomonadaceae</taxon>
        <taxon>Novosphingobium</taxon>
    </lineage>
</organism>
<gene>
    <name evidence="8" type="ORF">POM99_19365</name>
</gene>
<keyword evidence="2" id="KW-0001">2Fe-2S</keyword>
<name>A0ABT6CNI3_9SPHN</name>
<evidence type="ECO:0000256" key="3">
    <source>
        <dbReference type="ARBA" id="ARBA00022723"/>
    </source>
</evidence>
<dbReference type="InterPro" id="IPR001041">
    <property type="entry name" value="2Fe-2S_ferredoxin-type"/>
</dbReference>
<keyword evidence="9" id="KW-1185">Reference proteome</keyword>
<keyword evidence="3" id="KW-0479">Metal-binding</keyword>
<dbReference type="PANTHER" id="PTHR23426:SF65">
    <property type="entry name" value="FERREDOXIN-2, MITOCHONDRIAL"/>
    <property type="match status" value="1"/>
</dbReference>
<dbReference type="InterPro" id="IPR036010">
    <property type="entry name" value="2Fe-2S_ferredoxin-like_sf"/>
</dbReference>
<dbReference type="PROSITE" id="PS51085">
    <property type="entry name" value="2FE2S_FER_2"/>
    <property type="match status" value="1"/>
</dbReference>
<keyword evidence="5" id="KW-0411">Iron-sulfur</keyword>
<keyword evidence="4" id="KW-0408">Iron</keyword>
<comment type="caution">
    <text evidence="8">The sequence shown here is derived from an EMBL/GenBank/DDBJ whole genome shotgun (WGS) entry which is preliminary data.</text>
</comment>
<comment type="similarity">
    <text evidence="1">Belongs to the adrenodoxin/putidaredoxin family.</text>
</comment>
<dbReference type="PANTHER" id="PTHR23426">
    <property type="entry name" value="FERREDOXIN/ADRENODOXIN"/>
    <property type="match status" value="1"/>
</dbReference>
<evidence type="ECO:0000256" key="4">
    <source>
        <dbReference type="ARBA" id="ARBA00023004"/>
    </source>
</evidence>
<dbReference type="Pfam" id="PF00111">
    <property type="entry name" value="Fer2"/>
    <property type="match status" value="1"/>
</dbReference>
<dbReference type="SUPFAM" id="SSF54292">
    <property type="entry name" value="2Fe-2S ferredoxin-like"/>
    <property type="match status" value="1"/>
</dbReference>
<reference evidence="8 9" key="1">
    <citation type="submission" date="2023-03" db="EMBL/GenBank/DDBJ databases">
        <title>Novosphingobium cyanobacteriorum sp. nov., isolated from a eutrophic reservoir during the Microcystis bloom period.</title>
        <authorList>
            <person name="Kang M."/>
            <person name="Le V."/>
            <person name="Ko S.-R."/>
            <person name="Lee S.-A."/>
            <person name="Ahn C.-Y."/>
        </authorList>
    </citation>
    <scope>NUCLEOTIDE SEQUENCE [LARGE SCALE GENOMIC DNA]</scope>
    <source>
        <strain evidence="8 9">HBC54</strain>
    </source>
</reference>
<sequence length="107" mass="11461">MIKFAFVLADGSRQEVEGRDGDTVMQVAYDNGIEGVAAECGGSMSCGTCHVFLDQATFDRIGAPTENEIDMLDLVPSDRHATSRLSCQIRIDAAFAGADVNVPESQF</sequence>
<dbReference type="PRINTS" id="PR00355">
    <property type="entry name" value="ADRENODOXIN"/>
</dbReference>
<comment type="cofactor">
    <cofactor evidence="6">
        <name>[2Fe-2S] cluster</name>
        <dbReference type="ChEBI" id="CHEBI:190135"/>
    </cofactor>
</comment>
<evidence type="ECO:0000256" key="2">
    <source>
        <dbReference type="ARBA" id="ARBA00022714"/>
    </source>
</evidence>
<proteinExistence type="inferred from homology"/>
<dbReference type="EMBL" id="JAROCY010000026">
    <property type="protein sequence ID" value="MDF8335371.1"/>
    <property type="molecule type" value="Genomic_DNA"/>
</dbReference>
<dbReference type="Proteomes" id="UP001222770">
    <property type="component" value="Unassembled WGS sequence"/>
</dbReference>
<evidence type="ECO:0000313" key="9">
    <source>
        <dbReference type="Proteomes" id="UP001222770"/>
    </source>
</evidence>
<evidence type="ECO:0000256" key="5">
    <source>
        <dbReference type="ARBA" id="ARBA00023014"/>
    </source>
</evidence>
<evidence type="ECO:0000256" key="1">
    <source>
        <dbReference type="ARBA" id="ARBA00010914"/>
    </source>
</evidence>
<dbReference type="Gene3D" id="3.10.20.30">
    <property type="match status" value="1"/>
</dbReference>
<evidence type="ECO:0000313" key="8">
    <source>
        <dbReference type="EMBL" id="MDF8335371.1"/>
    </source>
</evidence>
<evidence type="ECO:0000259" key="7">
    <source>
        <dbReference type="PROSITE" id="PS51085"/>
    </source>
</evidence>